<comment type="caution">
    <text evidence="2">The sequence shown here is derived from an EMBL/GenBank/DDBJ whole genome shotgun (WGS) entry which is preliminary data.</text>
</comment>
<evidence type="ECO:0000256" key="1">
    <source>
        <dbReference type="SAM" id="Phobius"/>
    </source>
</evidence>
<evidence type="ECO:0008006" key="4">
    <source>
        <dbReference type="Google" id="ProtNLM"/>
    </source>
</evidence>
<keyword evidence="1" id="KW-0472">Membrane</keyword>
<organism evidence="2 3">
    <name type="scientific">Amnibacterium setariae</name>
    <dbReference type="NCBI Taxonomy" id="2306585"/>
    <lineage>
        <taxon>Bacteria</taxon>
        <taxon>Bacillati</taxon>
        <taxon>Actinomycetota</taxon>
        <taxon>Actinomycetes</taxon>
        <taxon>Micrococcales</taxon>
        <taxon>Microbacteriaceae</taxon>
        <taxon>Amnibacterium</taxon>
    </lineage>
</organism>
<evidence type="ECO:0000313" key="2">
    <source>
        <dbReference type="EMBL" id="RIX26494.1"/>
    </source>
</evidence>
<dbReference type="EMBL" id="QXTG01000003">
    <property type="protein sequence ID" value="RIX26494.1"/>
    <property type="molecule type" value="Genomic_DNA"/>
</dbReference>
<keyword evidence="1" id="KW-1133">Transmembrane helix</keyword>
<evidence type="ECO:0000313" key="3">
    <source>
        <dbReference type="Proteomes" id="UP000265742"/>
    </source>
</evidence>
<gene>
    <name evidence="2" type="ORF">D1781_16290</name>
</gene>
<proteinExistence type="predicted"/>
<accession>A0A3A1TU92</accession>
<name>A0A3A1TU92_9MICO</name>
<dbReference type="Proteomes" id="UP000265742">
    <property type="component" value="Unassembled WGS sequence"/>
</dbReference>
<sequence length="197" mass="20413">MNATNRGLNRLFLAITGLLLIAAGAVPLALALVPAVASQWRATAKDLASGAPAWVAQPTTGKASALVLGVAVVAVILVLLLLVFMIRRGGGRTGAAIEHRGESGTTRIDLAVPRSLLEEHLGSRDEFAGVRIASYEVRGTPMLAISARCRRGVSPAAAAELIGRAVTDLERILGTDVPTLVRLSGGFRLGRAPARAV</sequence>
<dbReference type="AlphaFoldDB" id="A0A3A1TU92"/>
<feature type="transmembrane region" description="Helical" evidence="1">
    <location>
        <begin position="63"/>
        <end position="84"/>
    </location>
</feature>
<protein>
    <recommendedName>
        <fullName evidence="4">Alkaline shock response membrane anchor protein AmaP</fullName>
    </recommendedName>
</protein>
<keyword evidence="3" id="KW-1185">Reference proteome</keyword>
<dbReference type="RefSeq" id="WP_119483569.1">
    <property type="nucleotide sequence ID" value="NZ_QXTG01000003.1"/>
</dbReference>
<keyword evidence="1" id="KW-0812">Transmembrane</keyword>
<reference evidence="3" key="1">
    <citation type="submission" date="2018-09" db="EMBL/GenBank/DDBJ databases">
        <authorList>
            <person name="Kim I."/>
        </authorList>
    </citation>
    <scope>NUCLEOTIDE SEQUENCE [LARGE SCALE GENOMIC DNA]</scope>
    <source>
        <strain evidence="3">DD4a</strain>
    </source>
</reference>
<dbReference type="OrthoDB" id="5123397at2"/>